<feature type="binding site" evidence="7">
    <location>
        <position position="264"/>
    </location>
    <ligand>
        <name>carbamoyl phosphate</name>
        <dbReference type="ChEBI" id="CHEBI:58228"/>
    </ligand>
</feature>
<dbReference type="InterPro" id="IPR006132">
    <property type="entry name" value="Asp/Orn_carbamoyltranf_P-bd"/>
</dbReference>
<dbReference type="Pfam" id="PF00185">
    <property type="entry name" value="OTCace"/>
    <property type="match status" value="1"/>
</dbReference>
<evidence type="ECO:0000256" key="6">
    <source>
        <dbReference type="ARBA" id="ARBA00048859"/>
    </source>
</evidence>
<dbReference type="OrthoDB" id="9774690at2"/>
<dbReference type="InterPro" id="IPR002082">
    <property type="entry name" value="Asp_carbamoyltransf"/>
</dbReference>
<dbReference type="GO" id="GO:0006207">
    <property type="term" value="P:'de novo' pyrimidine nucleobase biosynthetic process"/>
    <property type="evidence" value="ECO:0007669"/>
    <property type="project" value="InterPro"/>
</dbReference>
<dbReference type="Gene3D" id="3.40.50.1370">
    <property type="entry name" value="Aspartate/ornithine carbamoyltransferase"/>
    <property type="match status" value="2"/>
</dbReference>
<comment type="function">
    <text evidence="5 7">Catalyzes the condensation of carbamoyl phosphate and aspartate to form carbamoyl aspartate and inorganic phosphate, the committed step in the de novo pyrimidine nucleotide biosynthesis pathway.</text>
</comment>
<feature type="binding site" evidence="7">
    <location>
        <position position="223"/>
    </location>
    <ligand>
        <name>L-aspartate</name>
        <dbReference type="ChEBI" id="CHEBI:29991"/>
    </ligand>
</feature>
<dbReference type="Pfam" id="PF02729">
    <property type="entry name" value="OTCace_N"/>
    <property type="match status" value="1"/>
</dbReference>
<feature type="domain" description="Aspartate/ornithine carbamoyltransferase Asp/Orn-binding" evidence="8">
    <location>
        <begin position="158"/>
        <end position="300"/>
    </location>
</feature>
<dbReference type="SUPFAM" id="SSF53671">
    <property type="entry name" value="Aspartate/ornithine carbamoyltransferase"/>
    <property type="match status" value="1"/>
</dbReference>
<feature type="binding site" evidence="7">
    <location>
        <position position="265"/>
    </location>
    <ligand>
        <name>carbamoyl phosphate</name>
        <dbReference type="ChEBI" id="CHEBI:58228"/>
    </ligand>
</feature>
<name>A0A2T6B797_9BACL</name>
<dbReference type="GO" id="GO:0005829">
    <property type="term" value="C:cytosol"/>
    <property type="evidence" value="ECO:0007669"/>
    <property type="project" value="TreeGrafter"/>
</dbReference>
<evidence type="ECO:0000256" key="5">
    <source>
        <dbReference type="ARBA" id="ARBA00043884"/>
    </source>
</evidence>
<feature type="binding site" evidence="7">
    <location>
        <position position="141"/>
    </location>
    <ligand>
        <name>carbamoyl phosphate</name>
        <dbReference type="ChEBI" id="CHEBI:58228"/>
    </ligand>
</feature>
<reference evidence="10 11" key="1">
    <citation type="submission" date="2018-04" db="EMBL/GenBank/DDBJ databases">
        <title>Genomic Encyclopedia of Archaeal and Bacterial Type Strains, Phase II (KMG-II): from individual species to whole genera.</title>
        <authorList>
            <person name="Goeker M."/>
        </authorList>
    </citation>
    <scope>NUCLEOTIDE SEQUENCE [LARGE SCALE GENOMIC DNA]</scope>
    <source>
        <strain evidence="10 11">DSM 45787</strain>
    </source>
</reference>
<comment type="caution">
    <text evidence="10">The sequence shown here is derived from an EMBL/GenBank/DDBJ whole genome shotgun (WGS) entry which is preliminary data.</text>
</comment>
<comment type="pathway">
    <text evidence="1 7">Pyrimidine metabolism; UMP biosynthesis via de novo pathway; (S)-dihydroorotate from bicarbonate: step 2/3.</text>
</comment>
<dbReference type="PRINTS" id="PR00100">
    <property type="entry name" value="AOTCASE"/>
</dbReference>
<dbReference type="NCBIfam" id="NF002032">
    <property type="entry name" value="PRK00856.1"/>
    <property type="match status" value="1"/>
</dbReference>
<comment type="catalytic activity">
    <reaction evidence="6 7">
        <text>carbamoyl phosphate + L-aspartate = N-carbamoyl-L-aspartate + phosphate + H(+)</text>
        <dbReference type="Rhea" id="RHEA:20013"/>
        <dbReference type="ChEBI" id="CHEBI:15378"/>
        <dbReference type="ChEBI" id="CHEBI:29991"/>
        <dbReference type="ChEBI" id="CHEBI:32814"/>
        <dbReference type="ChEBI" id="CHEBI:43474"/>
        <dbReference type="ChEBI" id="CHEBI:58228"/>
        <dbReference type="EC" id="2.1.3.2"/>
    </reaction>
</comment>
<evidence type="ECO:0000256" key="7">
    <source>
        <dbReference type="HAMAP-Rule" id="MF_00001"/>
    </source>
</evidence>
<protein>
    <recommendedName>
        <fullName evidence="7">Aspartate carbamoyltransferase</fullName>
        <ecNumber evidence="7">2.1.3.2</ecNumber>
    </recommendedName>
    <alternativeName>
        <fullName evidence="7">Aspartate transcarbamylase</fullName>
        <shortName evidence="7">ATCase</shortName>
    </alternativeName>
</protein>
<evidence type="ECO:0000259" key="9">
    <source>
        <dbReference type="Pfam" id="PF02729"/>
    </source>
</evidence>
<keyword evidence="3 7" id="KW-0808">Transferase</keyword>
<dbReference type="GO" id="GO:0044205">
    <property type="term" value="P:'de novo' UMP biosynthetic process"/>
    <property type="evidence" value="ECO:0007669"/>
    <property type="project" value="UniProtKB-UniRule"/>
</dbReference>
<keyword evidence="11" id="KW-1185">Reference proteome</keyword>
<evidence type="ECO:0000256" key="3">
    <source>
        <dbReference type="ARBA" id="ARBA00022679"/>
    </source>
</evidence>
<keyword evidence="4 7" id="KW-0665">Pyrimidine biosynthesis</keyword>
<feature type="binding site" evidence="7">
    <location>
        <position position="87"/>
    </location>
    <ligand>
        <name>L-aspartate</name>
        <dbReference type="ChEBI" id="CHEBI:29991"/>
    </ligand>
</feature>
<feature type="binding site" evidence="7">
    <location>
        <position position="171"/>
    </location>
    <ligand>
        <name>L-aspartate</name>
        <dbReference type="ChEBI" id="CHEBI:29991"/>
    </ligand>
</feature>
<evidence type="ECO:0000256" key="2">
    <source>
        <dbReference type="ARBA" id="ARBA00008896"/>
    </source>
</evidence>
<comment type="subunit">
    <text evidence="7">Heterododecamer (2C3:3R2) of six catalytic PyrB chains organized as two trimers (C3), and six regulatory PyrI chains organized as three dimers (R2).</text>
</comment>
<dbReference type="InterPro" id="IPR036901">
    <property type="entry name" value="Asp/Orn_carbamoylTrfase_sf"/>
</dbReference>
<dbReference type="PROSITE" id="PS00097">
    <property type="entry name" value="CARBAMOYLTRANSFERASE"/>
    <property type="match status" value="1"/>
</dbReference>
<accession>A0A2T6B797</accession>
<evidence type="ECO:0000313" key="10">
    <source>
        <dbReference type="EMBL" id="PTX51934.1"/>
    </source>
</evidence>
<sequence length="307" mass="34483">MIHTEVRKGHLIDTDHLSVSEMEGLFERADTWRSRNRTETARAYPGRFVANLFFEPSTRTRISFEVAERRLGMEVFRLDQETSSTEKGESFYDTLRTLDSLGVEAAVIRHAGGGLLAEMAGRSPGPALINAGEGEGGHPTQALLDLYTLRRHFGHLSGLRVAIVGDIRHSRVARSNLWALKAFGARPVLSGPESMRDPRLESAAPYLSFADAIREADAVMMLRVQLERHRESLFGSAEEYRARYGLTKDRLERMRPHTVILHPAPVNRGVEIDGELVEHPRSKIFEQMENGVWVRMAVLERAMEGGV</sequence>
<evidence type="ECO:0000313" key="11">
    <source>
        <dbReference type="Proteomes" id="UP000244240"/>
    </source>
</evidence>
<gene>
    <name evidence="7" type="primary">pyrB</name>
    <name evidence="10" type="ORF">C8P63_13212</name>
</gene>
<dbReference type="PANTHER" id="PTHR45753">
    <property type="entry name" value="ORNITHINE CARBAMOYLTRANSFERASE, MITOCHONDRIAL"/>
    <property type="match status" value="1"/>
</dbReference>
<proteinExistence type="inferred from homology"/>
<feature type="binding site" evidence="7">
    <location>
        <position position="60"/>
    </location>
    <ligand>
        <name>carbamoyl phosphate</name>
        <dbReference type="ChEBI" id="CHEBI:58228"/>
    </ligand>
</feature>
<evidence type="ECO:0000256" key="1">
    <source>
        <dbReference type="ARBA" id="ARBA00004852"/>
    </source>
</evidence>
<dbReference type="InterPro" id="IPR006131">
    <property type="entry name" value="Asp_carbamoyltransf_Asp/Orn-bd"/>
</dbReference>
<dbReference type="RefSeq" id="WP_108026062.1">
    <property type="nucleotide sequence ID" value="NZ_QBKR01000032.1"/>
</dbReference>
<dbReference type="GO" id="GO:0006520">
    <property type="term" value="P:amino acid metabolic process"/>
    <property type="evidence" value="ECO:0007669"/>
    <property type="project" value="InterPro"/>
</dbReference>
<dbReference type="UniPathway" id="UPA00070">
    <property type="reaction ID" value="UER00116"/>
</dbReference>
<dbReference type="GO" id="GO:0004070">
    <property type="term" value="F:aspartate carbamoyltransferase activity"/>
    <property type="evidence" value="ECO:0007669"/>
    <property type="project" value="UniProtKB-UniRule"/>
</dbReference>
<evidence type="ECO:0000256" key="4">
    <source>
        <dbReference type="ARBA" id="ARBA00022975"/>
    </source>
</evidence>
<organism evidence="10 11">
    <name type="scientific">Melghirimyces profundicolus</name>
    <dbReference type="NCBI Taxonomy" id="1242148"/>
    <lineage>
        <taxon>Bacteria</taxon>
        <taxon>Bacillati</taxon>
        <taxon>Bacillota</taxon>
        <taxon>Bacilli</taxon>
        <taxon>Bacillales</taxon>
        <taxon>Thermoactinomycetaceae</taxon>
        <taxon>Melghirimyces</taxon>
    </lineage>
</organism>
<feature type="domain" description="Aspartate/ornithine carbamoyltransferase carbamoyl-P binding" evidence="9">
    <location>
        <begin position="10"/>
        <end position="150"/>
    </location>
</feature>
<feature type="binding site" evidence="7">
    <location>
        <position position="59"/>
    </location>
    <ligand>
        <name>carbamoyl phosphate</name>
        <dbReference type="ChEBI" id="CHEBI:58228"/>
    </ligand>
</feature>
<dbReference type="EMBL" id="QBKR01000032">
    <property type="protein sequence ID" value="PTX51934.1"/>
    <property type="molecule type" value="Genomic_DNA"/>
</dbReference>
<dbReference type="GO" id="GO:0016597">
    <property type="term" value="F:amino acid binding"/>
    <property type="evidence" value="ECO:0007669"/>
    <property type="project" value="InterPro"/>
</dbReference>
<feature type="binding site" evidence="7">
    <location>
        <position position="138"/>
    </location>
    <ligand>
        <name>carbamoyl phosphate</name>
        <dbReference type="ChEBI" id="CHEBI:58228"/>
    </ligand>
</feature>
<dbReference type="InterPro" id="IPR006130">
    <property type="entry name" value="Asp/Orn_carbamoylTrfase"/>
</dbReference>
<dbReference type="Proteomes" id="UP000244240">
    <property type="component" value="Unassembled WGS sequence"/>
</dbReference>
<dbReference type="EC" id="2.1.3.2" evidence="7"/>
<dbReference type="NCBIfam" id="TIGR00670">
    <property type="entry name" value="asp_carb_tr"/>
    <property type="match status" value="1"/>
</dbReference>
<dbReference type="HAMAP" id="MF_00001">
    <property type="entry name" value="Asp_carb_tr"/>
    <property type="match status" value="1"/>
</dbReference>
<dbReference type="PRINTS" id="PR00101">
    <property type="entry name" value="ATCASE"/>
</dbReference>
<feature type="binding site" evidence="7">
    <location>
        <position position="109"/>
    </location>
    <ligand>
        <name>carbamoyl phosphate</name>
        <dbReference type="ChEBI" id="CHEBI:58228"/>
    </ligand>
</feature>
<dbReference type="AlphaFoldDB" id="A0A2T6B797"/>
<dbReference type="PANTHER" id="PTHR45753:SF6">
    <property type="entry name" value="ASPARTATE CARBAMOYLTRANSFERASE"/>
    <property type="match status" value="1"/>
</dbReference>
<evidence type="ECO:0000259" key="8">
    <source>
        <dbReference type="Pfam" id="PF00185"/>
    </source>
</evidence>
<comment type="similarity">
    <text evidence="2 7">Belongs to the aspartate/ornithine carbamoyltransferase superfamily. ATCase family.</text>
</comment>